<dbReference type="InterPro" id="IPR035595">
    <property type="entry name" value="UDP_glycos_trans_CS"/>
</dbReference>
<dbReference type="EC" id="2.4.1.-" evidence="5"/>
<proteinExistence type="inferred from homology"/>
<evidence type="ECO:0000256" key="4">
    <source>
        <dbReference type="RuleBase" id="RU003718"/>
    </source>
</evidence>
<evidence type="ECO:0000256" key="5">
    <source>
        <dbReference type="RuleBase" id="RU362057"/>
    </source>
</evidence>
<dbReference type="Proteomes" id="UP000087171">
    <property type="component" value="Chromosome Ca2"/>
</dbReference>
<sequence length="489" mass="55469">MSNYAETKPHAVLTPYPLQGHINPMFKLAKLLHLRGFHITFVNTEYNHKRLLKSRGPNSLDGFIDFSFETIPDGLTPMDGDVSQDLDSLRESIRKNCYQPFCEVLARLKDSANDGLIPPVSCFVSDSFMPFTMQVAEELALPIVLLFPSSAFTFLSVLHFKTLIQKGLIPLKDESYLTNGYLDTKVDWIPGLRNFRLKDLPDFIRTTDPNDLMIEFVIEVADRFHKASAIVFNTSNELESDIMNVLDSMFPSLYTIHIGPFASFLNQSPQNDLTSLDSNLWKEDTKCLEWLETNEPGSVVYVNFGSITVMSQEKLLEFAWGLANSKKPFLWIIRPDLVIGGSVILSSEFVNEISDRGLIASWCPQEKVLNHPSIGGFLTHCGWNSTTESICAGVPMLCWPFFGDQPTNCRFICNEWEIGLEIDTDVKREEVEKLINELMVGEKGKKMKEKAMELKKKAEEDTRPYGSSYMNLDKLIKEVLVKQKLDLSC</sequence>
<dbReference type="SUPFAM" id="SSF53756">
    <property type="entry name" value="UDP-Glycosyltransferase/glycogen phosphorylase"/>
    <property type="match status" value="1"/>
</dbReference>
<dbReference type="FunFam" id="3.40.50.2000:FF:000065">
    <property type="entry name" value="Glycosyltransferase"/>
    <property type="match status" value="1"/>
</dbReference>
<dbReference type="KEGG" id="cam:101493263"/>
<reference evidence="7" key="1">
    <citation type="journal article" date="2013" name="Nat. Biotechnol.">
        <title>Draft genome sequence of chickpea (Cicer arietinum) provides a resource for trait improvement.</title>
        <authorList>
            <person name="Varshney R.K."/>
            <person name="Song C."/>
            <person name="Saxena R.K."/>
            <person name="Azam S."/>
            <person name="Yu S."/>
            <person name="Sharpe A.G."/>
            <person name="Cannon S."/>
            <person name="Baek J."/>
            <person name="Rosen B.D."/>
            <person name="Tar'an B."/>
            <person name="Millan T."/>
            <person name="Zhang X."/>
            <person name="Ramsay L.D."/>
            <person name="Iwata A."/>
            <person name="Wang Y."/>
            <person name="Nelson W."/>
            <person name="Farmer A.D."/>
            <person name="Gaur P.M."/>
            <person name="Soderlund C."/>
            <person name="Penmetsa R.V."/>
            <person name="Xu C."/>
            <person name="Bharti A.K."/>
            <person name="He W."/>
            <person name="Winter P."/>
            <person name="Zhao S."/>
            <person name="Hane J.K."/>
            <person name="Carrasquilla-Garcia N."/>
            <person name="Condie J.A."/>
            <person name="Upadhyaya H.D."/>
            <person name="Luo M.C."/>
            <person name="Thudi M."/>
            <person name="Gowda C.L."/>
            <person name="Singh N.P."/>
            <person name="Lichtenzveig J."/>
            <person name="Gali K.K."/>
            <person name="Rubio J."/>
            <person name="Nadarajan N."/>
            <person name="Dolezel J."/>
            <person name="Bansal K.C."/>
            <person name="Xu X."/>
            <person name="Edwards D."/>
            <person name="Zhang G."/>
            <person name="Kahl G."/>
            <person name="Gil J."/>
            <person name="Singh K.B."/>
            <person name="Datta S.K."/>
            <person name="Jackson S.A."/>
            <person name="Wang J."/>
            <person name="Cook D.R."/>
        </authorList>
    </citation>
    <scope>NUCLEOTIDE SEQUENCE [LARGE SCALE GENOMIC DNA]</scope>
    <source>
        <strain evidence="7">cv. CDC Frontier</strain>
    </source>
</reference>
<dbReference type="GO" id="GO:0080043">
    <property type="term" value="F:quercetin 3-O-glucosyltransferase activity"/>
    <property type="evidence" value="ECO:0007669"/>
    <property type="project" value="TreeGrafter"/>
</dbReference>
<dbReference type="Pfam" id="PF00201">
    <property type="entry name" value="UDPGT"/>
    <property type="match status" value="1"/>
</dbReference>
<dbReference type="PROSITE" id="PS00375">
    <property type="entry name" value="UDPGT"/>
    <property type="match status" value="1"/>
</dbReference>
<evidence type="ECO:0000256" key="2">
    <source>
        <dbReference type="ARBA" id="ARBA00022676"/>
    </source>
</evidence>
<dbReference type="InterPro" id="IPR002213">
    <property type="entry name" value="UDP_glucos_trans"/>
</dbReference>
<comment type="similarity">
    <text evidence="1 4">Belongs to the UDP-glycosyltransferase family.</text>
</comment>
<keyword evidence="3 4" id="KW-0808">Transferase</keyword>
<dbReference type="eggNOG" id="KOG1192">
    <property type="taxonomic scope" value="Eukaryota"/>
</dbReference>
<evidence type="ECO:0000313" key="7">
    <source>
        <dbReference type="Proteomes" id="UP000087171"/>
    </source>
</evidence>
<keyword evidence="7" id="KW-1185">Reference proteome</keyword>
<dbReference type="PANTHER" id="PTHR11926:SF1188">
    <property type="entry name" value="FAMILY PROTEIN, PUTATIVE-RELATED"/>
    <property type="match status" value="1"/>
</dbReference>
<gene>
    <name evidence="6" type="primary">UGT85H5</name>
    <name evidence="8" type="synonym">LOC101493263</name>
</gene>
<dbReference type="AlphaFoldDB" id="A0A067XTZ6"/>
<evidence type="ECO:0000256" key="3">
    <source>
        <dbReference type="ARBA" id="ARBA00022679"/>
    </source>
</evidence>
<keyword evidence="2 4" id="KW-0328">Glycosyltransferase</keyword>
<accession>A0A067XTZ6</accession>
<dbReference type="PANTHER" id="PTHR11926">
    <property type="entry name" value="GLUCOSYL/GLUCURONOSYL TRANSFERASES"/>
    <property type="match status" value="1"/>
</dbReference>
<dbReference type="RefSeq" id="XP_012568095.1">
    <property type="nucleotide sequence ID" value="XM_012712641.2"/>
</dbReference>
<organism evidence="6">
    <name type="scientific">Cicer arietinum</name>
    <name type="common">Chickpea</name>
    <name type="synonym">Garbanzo</name>
    <dbReference type="NCBI Taxonomy" id="3827"/>
    <lineage>
        <taxon>Eukaryota</taxon>
        <taxon>Viridiplantae</taxon>
        <taxon>Streptophyta</taxon>
        <taxon>Embryophyta</taxon>
        <taxon>Tracheophyta</taxon>
        <taxon>Spermatophyta</taxon>
        <taxon>Magnoliopsida</taxon>
        <taxon>eudicotyledons</taxon>
        <taxon>Gunneridae</taxon>
        <taxon>Pentapetalae</taxon>
        <taxon>rosids</taxon>
        <taxon>fabids</taxon>
        <taxon>Fabales</taxon>
        <taxon>Fabaceae</taxon>
        <taxon>Papilionoideae</taxon>
        <taxon>50 kb inversion clade</taxon>
        <taxon>NPAAA clade</taxon>
        <taxon>Hologalegina</taxon>
        <taxon>IRL clade</taxon>
        <taxon>Cicereae</taxon>
        <taxon>Cicer</taxon>
    </lineage>
</organism>
<reference evidence="8" key="3">
    <citation type="submission" date="2025-04" db="UniProtKB">
        <authorList>
            <consortium name="RefSeq"/>
        </authorList>
    </citation>
    <scope>IDENTIFICATION</scope>
    <source>
        <tissue evidence="8">Etiolated seedlings</tissue>
    </source>
</reference>
<evidence type="ECO:0000313" key="6">
    <source>
        <dbReference type="EMBL" id="AGU14127.1"/>
    </source>
</evidence>
<dbReference type="Gene3D" id="3.40.50.2000">
    <property type="entry name" value="Glycogen Phosphorylase B"/>
    <property type="match status" value="2"/>
</dbReference>
<dbReference type="FunFam" id="3.40.50.2000:FF:000027">
    <property type="entry name" value="Glycosyltransferase"/>
    <property type="match status" value="1"/>
</dbReference>
<dbReference type="EMBL" id="KF018266">
    <property type="protein sequence ID" value="AGU14127.1"/>
    <property type="molecule type" value="Genomic_DNA"/>
</dbReference>
<reference evidence="6" key="2">
    <citation type="journal article" date="2014" name="PLoS ONE">
        <title>Genome-Wide Identification and Tissue-Specific Expression Analysis of UDP-Glycosyltransferases Genes Confirm Their Abundance in Cicer arietinum (Chickpea) Genome.</title>
        <authorList>
            <person name="Sharma R."/>
            <person name="Rawat V."/>
            <person name="Suresh C.G."/>
        </authorList>
    </citation>
    <scope>NUCLEOTIDE SEQUENCE</scope>
</reference>
<protein>
    <recommendedName>
        <fullName evidence="5">Glycosyltransferase</fullName>
        <ecNumber evidence="5">2.4.1.-</ecNumber>
    </recommendedName>
</protein>
<evidence type="ECO:0000313" key="8">
    <source>
        <dbReference type="RefSeq" id="XP_012568095.1"/>
    </source>
</evidence>
<name>A0A067XTZ6_CICAR</name>
<dbReference type="PaxDb" id="3827-XP_004489495.1"/>
<dbReference type="OrthoDB" id="5835829at2759"/>
<dbReference type="CDD" id="cd03784">
    <property type="entry name" value="GT1_Gtf-like"/>
    <property type="match status" value="1"/>
</dbReference>
<dbReference type="GeneID" id="101493263"/>
<evidence type="ECO:0000256" key="1">
    <source>
        <dbReference type="ARBA" id="ARBA00009995"/>
    </source>
</evidence>
<dbReference type="GO" id="GO:0080044">
    <property type="term" value="F:quercetin 7-O-glucosyltransferase activity"/>
    <property type="evidence" value="ECO:0007669"/>
    <property type="project" value="TreeGrafter"/>
</dbReference>